<dbReference type="KEGG" id="mey:TM49_13025"/>
<evidence type="ECO:0000256" key="23">
    <source>
        <dbReference type="ARBA" id="ARBA00034000"/>
    </source>
</evidence>
<evidence type="ECO:0000313" key="31">
    <source>
        <dbReference type="Proteomes" id="UP000032611"/>
    </source>
</evidence>
<evidence type="ECO:0000256" key="5">
    <source>
        <dbReference type="ARBA" id="ARBA00012448"/>
    </source>
</evidence>
<dbReference type="SUPFAM" id="SSF53955">
    <property type="entry name" value="Lysozyme-like"/>
    <property type="match status" value="1"/>
</dbReference>
<dbReference type="Pfam" id="PF00912">
    <property type="entry name" value="Transgly"/>
    <property type="match status" value="1"/>
</dbReference>
<evidence type="ECO:0000256" key="18">
    <source>
        <dbReference type="ARBA" id="ARBA00022989"/>
    </source>
</evidence>
<feature type="domain" description="Penicillin-binding protein transpeptidase" evidence="27">
    <location>
        <begin position="438"/>
        <end position="729"/>
    </location>
</feature>
<comment type="subcellular location">
    <subcellularLocation>
        <location evidence="1">Cell inner membrane</location>
        <topology evidence="1">Single-pass type II membrane protein</topology>
    </subcellularLocation>
</comment>
<keyword evidence="19" id="KW-0472">Membrane</keyword>
<dbReference type="FunFam" id="1.10.3810.10:FF:000003">
    <property type="entry name" value="Penicillin-binding protein 1a"/>
    <property type="match status" value="1"/>
</dbReference>
<dbReference type="UniPathway" id="UPA00219"/>
<keyword evidence="12" id="KW-0808">Transferase</keyword>
<evidence type="ECO:0000256" key="7">
    <source>
        <dbReference type="ARBA" id="ARBA00022475"/>
    </source>
</evidence>
<keyword evidence="31" id="KW-1185">Reference proteome</keyword>
<comment type="catalytic activity">
    <reaction evidence="25">
        <text>[GlcNAc-(1-&gt;4)-Mur2Ac(oyl-L-Ala-gamma-D-Glu-L-Lys-D-Ala-D-Ala)](n)-di-trans,octa-cis-undecaprenyl diphosphate + beta-D-GlcNAc-(1-&gt;4)-Mur2Ac(oyl-L-Ala-gamma-D-Glu-L-Lys-D-Ala-D-Ala)-di-trans,octa-cis-undecaprenyl diphosphate = [GlcNAc-(1-&gt;4)-Mur2Ac(oyl-L-Ala-gamma-D-Glu-L-Lys-D-Ala-D-Ala)](n+1)-di-trans,octa-cis-undecaprenyl diphosphate + di-trans,octa-cis-undecaprenyl diphosphate + H(+)</text>
        <dbReference type="Rhea" id="RHEA:23708"/>
        <dbReference type="Rhea" id="RHEA-COMP:9602"/>
        <dbReference type="Rhea" id="RHEA-COMP:9603"/>
        <dbReference type="ChEBI" id="CHEBI:15378"/>
        <dbReference type="ChEBI" id="CHEBI:58405"/>
        <dbReference type="ChEBI" id="CHEBI:60033"/>
        <dbReference type="ChEBI" id="CHEBI:78435"/>
        <dbReference type="EC" id="2.4.99.28"/>
    </reaction>
</comment>
<evidence type="ECO:0000256" key="6">
    <source>
        <dbReference type="ARBA" id="ARBA00018638"/>
    </source>
</evidence>
<evidence type="ECO:0000259" key="28">
    <source>
        <dbReference type="Pfam" id="PF00912"/>
    </source>
</evidence>
<evidence type="ECO:0000256" key="12">
    <source>
        <dbReference type="ARBA" id="ARBA00022679"/>
    </source>
</evidence>
<comment type="pathway">
    <text evidence="2">Cell wall biogenesis; peptidoglycan biosynthesis.</text>
</comment>
<dbReference type="PANTHER" id="PTHR32282:SF27">
    <property type="entry name" value="PENICILLIN-BINDING PROTEIN 1A"/>
    <property type="match status" value="1"/>
</dbReference>
<dbReference type="AlphaFoldDB" id="A0A0D5LW63"/>
<keyword evidence="22" id="KW-0961">Cell wall biogenesis/degradation</keyword>
<keyword evidence="15" id="KW-0133">Cell shape</keyword>
<dbReference type="GO" id="GO:0005886">
    <property type="term" value="C:plasma membrane"/>
    <property type="evidence" value="ECO:0007669"/>
    <property type="project" value="UniProtKB-SubCell"/>
</dbReference>
<evidence type="ECO:0000256" key="1">
    <source>
        <dbReference type="ARBA" id="ARBA00004249"/>
    </source>
</evidence>
<dbReference type="SUPFAM" id="SSF56601">
    <property type="entry name" value="beta-lactamase/transpeptidase-like"/>
    <property type="match status" value="1"/>
</dbReference>
<dbReference type="GO" id="GO:0006508">
    <property type="term" value="P:proteolysis"/>
    <property type="evidence" value="ECO:0007669"/>
    <property type="project" value="UniProtKB-KW"/>
</dbReference>
<dbReference type="InterPro" id="IPR001264">
    <property type="entry name" value="Glyco_trans_51"/>
</dbReference>
<dbReference type="PATRIC" id="fig|1486262.3.peg.2692"/>
<dbReference type="GO" id="GO:0030288">
    <property type="term" value="C:outer membrane-bounded periplasmic space"/>
    <property type="evidence" value="ECO:0007669"/>
    <property type="project" value="TreeGrafter"/>
</dbReference>
<keyword evidence="9" id="KW-0121">Carboxypeptidase</keyword>
<name>A0A0D5LW63_MAREN</name>
<dbReference type="GO" id="GO:0008658">
    <property type="term" value="F:penicillin binding"/>
    <property type="evidence" value="ECO:0007669"/>
    <property type="project" value="InterPro"/>
</dbReference>
<feature type="domain" description="Glycosyl transferase family 51" evidence="28">
    <location>
        <begin position="56"/>
        <end position="233"/>
    </location>
</feature>
<keyword evidence="7" id="KW-1003">Cell membrane</keyword>
<dbReference type="Proteomes" id="UP000032611">
    <property type="component" value="Chromosome"/>
</dbReference>
<keyword evidence="20" id="KW-0046">Antibiotic resistance</keyword>
<dbReference type="EMBL" id="CP010803">
    <property type="protein sequence ID" value="AJY48195.1"/>
    <property type="molecule type" value="Genomic_DNA"/>
</dbReference>
<evidence type="ECO:0000256" key="11">
    <source>
        <dbReference type="ARBA" id="ARBA00022676"/>
    </source>
</evidence>
<keyword evidence="16" id="KW-0735">Signal-anchor</keyword>
<comment type="pathway">
    <text evidence="26">Glycan biosynthesis.</text>
</comment>
<evidence type="ECO:0000256" key="2">
    <source>
        <dbReference type="ARBA" id="ARBA00004752"/>
    </source>
</evidence>
<evidence type="ECO:0000256" key="8">
    <source>
        <dbReference type="ARBA" id="ARBA00022519"/>
    </source>
</evidence>
<evidence type="ECO:0000256" key="13">
    <source>
        <dbReference type="ARBA" id="ARBA00022692"/>
    </source>
</evidence>
<dbReference type="GO" id="GO:0008360">
    <property type="term" value="P:regulation of cell shape"/>
    <property type="evidence" value="ECO:0007669"/>
    <property type="project" value="UniProtKB-KW"/>
</dbReference>
<dbReference type="InterPro" id="IPR012338">
    <property type="entry name" value="Beta-lactam/transpept-like"/>
</dbReference>
<evidence type="ECO:0000259" key="27">
    <source>
        <dbReference type="Pfam" id="PF00905"/>
    </source>
</evidence>
<sequence>MIKLIGYLFGLACALFVVVAIGVGVYLNNVAKDLPDYEVLAQYDPPVTTRVYAGDGELMAEYAHERRLFLPIDAIPMRVRGAFLSAEDKNFYTHPGIDVMGLTRAIITNVKNMGTGRRPVGASTITQQVAKNFLLSSDQTIERKVKEAILSFRIERAYSKDKILELYLNEVYYGMNAYGIADAALTYFDKPVSDLTIAESAYLAAVLKGPANYDPYRHADAAIERRNWVIDRMAENGYITPEEAEVAKAEPLGVVSTHQNQPVEGDEYFAEAVRRELKDKYGEEMLYEGGLSVRTSLDPQMQLDAQTALRHGLVNYDEAVGYRGPVDTIDISGDWGVPLSKLPPLWDVRDWKLAVVLSVSGDGAEIGIRPPLDAAGRVDDARVKGFIPAEQMKWAYRFAEKGKKNATSPEGVLNPGDVVYVEKTGDNYRLRQVPKVQGGLVAMDPQTGRVLAMVGGFAFSESQFNRATQAYRQPGSSFKPFVYAAALDNGYTPASVIMDAPIEIESGGELWKPQNYGGDFSGPQTLRTGIEKSKNLMTVRLANDLGMDVVADYAERFGIYDHMDPVLAMSLGSGETTVMRLVSAYAVIANGGKQVNPTLVDRIQDRYGKTIFQHEDRVCENCDAPEWDGQAEPILVDTREQVLDPMTSYQITSMMEGVVQRGTASHAVKLDRPVAGKTGTTNDEKDAWFVGFTPNLVAGLYIGYDQPTPLGRHGTGGGLAAPIFNEFMQSALKELPVENFIEPEGMTNVAVNRSTGMRASGSGSGVIMEAFKPGTGPAEALDIIDMSGYVPPEQILRDSSQANKAISTGSSGLY</sequence>
<gene>
    <name evidence="30" type="ORF">TM49_13025</name>
</gene>
<evidence type="ECO:0000259" key="29">
    <source>
        <dbReference type="Pfam" id="PF17092"/>
    </source>
</evidence>
<dbReference type="STRING" id="1486262.TM49_13025"/>
<proteinExistence type="inferred from homology"/>
<evidence type="ECO:0000256" key="4">
    <source>
        <dbReference type="ARBA" id="ARBA00007739"/>
    </source>
</evidence>
<dbReference type="PANTHER" id="PTHR32282">
    <property type="entry name" value="BINDING PROTEIN TRANSPEPTIDASE, PUTATIVE-RELATED"/>
    <property type="match status" value="1"/>
</dbReference>
<reference evidence="30 31" key="1">
    <citation type="journal article" date="2015" name="Genome Announc.">
        <title>Complete genome sequence of Martelella endophytica YC6887, which has antifungal activity associated with a halophyte.</title>
        <authorList>
            <person name="Khan A."/>
            <person name="Khan H."/>
            <person name="Chung E.J."/>
            <person name="Hossain M.T."/>
            <person name="Chung Y.R."/>
        </authorList>
    </citation>
    <scope>NUCLEOTIDE SEQUENCE [LARGE SCALE GENOMIC DNA]</scope>
    <source>
        <strain evidence="30">YC6887</strain>
    </source>
</reference>
<evidence type="ECO:0000256" key="16">
    <source>
        <dbReference type="ARBA" id="ARBA00022968"/>
    </source>
</evidence>
<evidence type="ECO:0000256" key="15">
    <source>
        <dbReference type="ARBA" id="ARBA00022960"/>
    </source>
</evidence>
<dbReference type="Pfam" id="PF17092">
    <property type="entry name" value="PCB_OB"/>
    <property type="match status" value="1"/>
</dbReference>
<dbReference type="InterPro" id="IPR001460">
    <property type="entry name" value="PCN-bd_Tpept"/>
</dbReference>
<dbReference type="GO" id="GO:0008955">
    <property type="term" value="F:peptidoglycan glycosyltransferase activity"/>
    <property type="evidence" value="ECO:0007669"/>
    <property type="project" value="UniProtKB-EC"/>
</dbReference>
<organism evidence="30 31">
    <name type="scientific">Martelella endophytica</name>
    <dbReference type="NCBI Taxonomy" id="1486262"/>
    <lineage>
        <taxon>Bacteria</taxon>
        <taxon>Pseudomonadati</taxon>
        <taxon>Pseudomonadota</taxon>
        <taxon>Alphaproteobacteria</taxon>
        <taxon>Hyphomicrobiales</taxon>
        <taxon>Aurantimonadaceae</taxon>
        <taxon>Martelella</taxon>
    </lineage>
</organism>
<keyword evidence="17" id="KW-0573">Peptidoglycan synthesis</keyword>
<protein>
    <recommendedName>
        <fullName evidence="6">Penicillin-binding protein 1A</fullName>
        <ecNumber evidence="24">2.4.99.28</ecNumber>
        <ecNumber evidence="5">3.4.16.4</ecNumber>
    </recommendedName>
</protein>
<dbReference type="Pfam" id="PF00905">
    <property type="entry name" value="Transpeptidase"/>
    <property type="match status" value="1"/>
</dbReference>
<evidence type="ECO:0000256" key="9">
    <source>
        <dbReference type="ARBA" id="ARBA00022645"/>
    </source>
</evidence>
<keyword evidence="21" id="KW-0511">Multifunctional enzyme</keyword>
<dbReference type="GO" id="GO:0009002">
    <property type="term" value="F:serine-type D-Ala-D-Ala carboxypeptidase activity"/>
    <property type="evidence" value="ECO:0007669"/>
    <property type="project" value="UniProtKB-EC"/>
</dbReference>
<keyword evidence="10" id="KW-0645">Protease</keyword>
<comment type="similarity">
    <text evidence="4">In the N-terminal section; belongs to the glycosyltransferase 51 family.</text>
</comment>
<keyword evidence="14" id="KW-0378">Hydrolase</keyword>
<evidence type="ECO:0000313" key="30">
    <source>
        <dbReference type="EMBL" id="AJY48195.1"/>
    </source>
</evidence>
<evidence type="ECO:0000256" key="26">
    <source>
        <dbReference type="ARBA" id="ARBA00060592"/>
    </source>
</evidence>
<dbReference type="EC" id="3.4.16.4" evidence="5"/>
<dbReference type="InterPro" id="IPR023346">
    <property type="entry name" value="Lysozyme-like_dom_sf"/>
</dbReference>
<evidence type="ECO:0000256" key="24">
    <source>
        <dbReference type="ARBA" id="ARBA00044770"/>
    </source>
</evidence>
<evidence type="ECO:0000256" key="14">
    <source>
        <dbReference type="ARBA" id="ARBA00022801"/>
    </source>
</evidence>
<dbReference type="InterPro" id="IPR031376">
    <property type="entry name" value="PCB_OB"/>
</dbReference>
<evidence type="ECO:0000256" key="19">
    <source>
        <dbReference type="ARBA" id="ARBA00023136"/>
    </source>
</evidence>
<dbReference type="EC" id="2.4.99.28" evidence="24"/>
<dbReference type="InterPro" id="IPR036950">
    <property type="entry name" value="PBP_transglycosylase"/>
</dbReference>
<dbReference type="RefSeq" id="WP_045685213.1">
    <property type="nucleotide sequence ID" value="NZ_CP010803.1"/>
</dbReference>
<dbReference type="NCBIfam" id="TIGR02074">
    <property type="entry name" value="PBP_1a_fam"/>
    <property type="match status" value="1"/>
</dbReference>
<keyword evidence="11" id="KW-0328">Glycosyltransferase</keyword>
<feature type="domain" description="Penicillin-binding protein OB-like" evidence="29">
    <location>
        <begin position="322"/>
        <end position="436"/>
    </location>
</feature>
<evidence type="ECO:0000256" key="3">
    <source>
        <dbReference type="ARBA" id="ARBA00007090"/>
    </source>
</evidence>
<evidence type="ECO:0000256" key="22">
    <source>
        <dbReference type="ARBA" id="ARBA00023316"/>
    </source>
</evidence>
<keyword evidence="13" id="KW-0812">Transmembrane</keyword>
<evidence type="ECO:0000256" key="17">
    <source>
        <dbReference type="ARBA" id="ARBA00022984"/>
    </source>
</evidence>
<dbReference type="Gene3D" id="1.10.3810.10">
    <property type="entry name" value="Biosynthetic peptidoglycan transglycosylase-like"/>
    <property type="match status" value="1"/>
</dbReference>
<evidence type="ECO:0000256" key="20">
    <source>
        <dbReference type="ARBA" id="ARBA00023251"/>
    </source>
</evidence>
<dbReference type="GO" id="GO:0009252">
    <property type="term" value="P:peptidoglycan biosynthetic process"/>
    <property type="evidence" value="ECO:0007669"/>
    <property type="project" value="UniProtKB-UniPathway"/>
</dbReference>
<dbReference type="InterPro" id="IPR050396">
    <property type="entry name" value="Glycosyltr_51/Transpeptidase"/>
</dbReference>
<dbReference type="GO" id="GO:0071555">
    <property type="term" value="P:cell wall organization"/>
    <property type="evidence" value="ECO:0007669"/>
    <property type="project" value="UniProtKB-KW"/>
</dbReference>
<dbReference type="HOGENOM" id="CLU_006354_2_4_5"/>
<dbReference type="OrthoDB" id="9766909at2"/>
<keyword evidence="18" id="KW-1133">Transmembrane helix</keyword>
<comment type="catalytic activity">
    <reaction evidence="23">
        <text>Preferential cleavage: (Ac)2-L-Lys-D-Ala-|-D-Ala. Also transpeptidation of peptidyl-alanyl moieties that are N-acyl substituents of D-alanine.</text>
        <dbReference type="EC" id="3.4.16.4"/>
    </reaction>
</comment>
<evidence type="ECO:0000256" key="10">
    <source>
        <dbReference type="ARBA" id="ARBA00022670"/>
    </source>
</evidence>
<dbReference type="Gene3D" id="3.40.710.10">
    <property type="entry name" value="DD-peptidase/beta-lactamase superfamily"/>
    <property type="match status" value="2"/>
</dbReference>
<evidence type="ECO:0000256" key="21">
    <source>
        <dbReference type="ARBA" id="ARBA00023268"/>
    </source>
</evidence>
<keyword evidence="8" id="KW-0997">Cell inner membrane</keyword>
<accession>A0A0D5LW63</accession>
<comment type="similarity">
    <text evidence="3">In the C-terminal section; belongs to the transpeptidase family.</text>
</comment>
<evidence type="ECO:0000256" key="25">
    <source>
        <dbReference type="ARBA" id="ARBA00049902"/>
    </source>
</evidence>
<dbReference type="GO" id="GO:0046677">
    <property type="term" value="P:response to antibiotic"/>
    <property type="evidence" value="ECO:0007669"/>
    <property type="project" value="UniProtKB-KW"/>
</dbReference>